<protein>
    <submittedName>
        <fullName evidence="2">Uncharacterized protein</fullName>
    </submittedName>
</protein>
<feature type="chain" id="PRO_5002481729" evidence="1">
    <location>
        <begin position="23"/>
        <end position="170"/>
    </location>
</feature>
<reference evidence="2 3" key="1">
    <citation type="submission" date="2015-04" db="EMBL/GenBank/DDBJ databases">
        <authorList>
            <person name="Heijne W.H."/>
            <person name="Fedorova N.D."/>
            <person name="Nierman W.C."/>
            <person name="Vollebregt A.W."/>
            <person name="Zhao Z."/>
            <person name="Wu L."/>
            <person name="Kumar M."/>
            <person name="Stam H."/>
            <person name="van den Berg M.A."/>
            <person name="Pel H.J."/>
        </authorList>
    </citation>
    <scope>NUCLEOTIDE SEQUENCE [LARGE SCALE GENOMIC DNA]</scope>
    <source>
        <strain evidence="2 3">CBS 393.64</strain>
    </source>
</reference>
<accession>A0A0F4YNT7</accession>
<comment type="caution">
    <text evidence="2">The sequence shown here is derived from an EMBL/GenBank/DDBJ whole genome shotgun (WGS) entry which is preliminary data.</text>
</comment>
<evidence type="ECO:0000256" key="1">
    <source>
        <dbReference type="SAM" id="SignalP"/>
    </source>
</evidence>
<keyword evidence="3" id="KW-1185">Reference proteome</keyword>
<sequence length="170" mass="18837">MNLSTLLITTTALFLQAFPAAALMGARIWTHFYAECPDVDFSMTTARTNAATAITSSVDVRQGECAGVPIKRTDMAQAGSISIDAQLIVVQPFQTCNVTVHEVAECLDDPLVVAPVKDRVAHSECEERKFKAWTEVWVRLDCEEVGTGSWNKYHNSISRNKPVRRHLESI</sequence>
<proteinExistence type="predicted"/>
<dbReference type="GeneID" id="25318572"/>
<evidence type="ECO:0000313" key="2">
    <source>
        <dbReference type="EMBL" id="KKA19750.1"/>
    </source>
</evidence>
<evidence type="ECO:0000313" key="3">
    <source>
        <dbReference type="Proteomes" id="UP000053958"/>
    </source>
</evidence>
<organism evidence="2 3">
    <name type="scientific">Rasamsonia emersonii (strain ATCC 16479 / CBS 393.64 / IMI 116815)</name>
    <dbReference type="NCBI Taxonomy" id="1408163"/>
    <lineage>
        <taxon>Eukaryota</taxon>
        <taxon>Fungi</taxon>
        <taxon>Dikarya</taxon>
        <taxon>Ascomycota</taxon>
        <taxon>Pezizomycotina</taxon>
        <taxon>Eurotiomycetes</taxon>
        <taxon>Eurotiomycetidae</taxon>
        <taxon>Eurotiales</taxon>
        <taxon>Trichocomaceae</taxon>
        <taxon>Rasamsonia</taxon>
    </lineage>
</organism>
<name>A0A0F4YNT7_RASE3</name>
<gene>
    <name evidence="2" type="ORF">T310_6262</name>
</gene>
<keyword evidence="1" id="KW-0732">Signal</keyword>
<dbReference type="EMBL" id="LASV01000322">
    <property type="protein sequence ID" value="KKA19750.1"/>
    <property type="molecule type" value="Genomic_DNA"/>
</dbReference>
<dbReference type="Proteomes" id="UP000053958">
    <property type="component" value="Unassembled WGS sequence"/>
</dbReference>
<feature type="signal peptide" evidence="1">
    <location>
        <begin position="1"/>
        <end position="22"/>
    </location>
</feature>
<dbReference type="AlphaFoldDB" id="A0A0F4YNT7"/>
<dbReference type="RefSeq" id="XP_013326362.1">
    <property type="nucleotide sequence ID" value="XM_013470908.1"/>
</dbReference>
<dbReference type="OrthoDB" id="4503765at2759"/>